<evidence type="ECO:0000256" key="1">
    <source>
        <dbReference type="SAM" id="Phobius"/>
    </source>
</evidence>
<keyword evidence="1" id="KW-1133">Transmembrane helix</keyword>
<accession>A0A0D7BUG9</accession>
<proteinExistence type="predicted"/>
<feature type="transmembrane region" description="Helical" evidence="1">
    <location>
        <begin position="20"/>
        <end position="44"/>
    </location>
</feature>
<dbReference type="AlphaFoldDB" id="A0A0D7BUG9"/>
<dbReference type="Proteomes" id="UP000054007">
    <property type="component" value="Unassembled WGS sequence"/>
</dbReference>
<evidence type="ECO:0000313" key="3">
    <source>
        <dbReference type="Proteomes" id="UP000054007"/>
    </source>
</evidence>
<reference evidence="2 3" key="1">
    <citation type="journal article" date="2015" name="Fungal Genet. Biol.">
        <title>Evolution of novel wood decay mechanisms in Agaricales revealed by the genome sequences of Fistulina hepatica and Cylindrobasidium torrendii.</title>
        <authorList>
            <person name="Floudas D."/>
            <person name="Held B.W."/>
            <person name="Riley R."/>
            <person name="Nagy L.G."/>
            <person name="Koehler G."/>
            <person name="Ransdell A.S."/>
            <person name="Younus H."/>
            <person name="Chow J."/>
            <person name="Chiniquy J."/>
            <person name="Lipzen A."/>
            <person name="Tritt A."/>
            <person name="Sun H."/>
            <person name="Haridas S."/>
            <person name="LaButti K."/>
            <person name="Ohm R.A."/>
            <person name="Kues U."/>
            <person name="Blanchette R.A."/>
            <person name="Grigoriev I.V."/>
            <person name="Minto R.E."/>
            <person name="Hibbett D.S."/>
        </authorList>
    </citation>
    <scope>NUCLEOTIDE SEQUENCE [LARGE SCALE GENOMIC DNA]</scope>
    <source>
        <strain evidence="2 3">FP15055 ss-10</strain>
    </source>
</reference>
<organism evidence="2 3">
    <name type="scientific">Cylindrobasidium torrendii FP15055 ss-10</name>
    <dbReference type="NCBI Taxonomy" id="1314674"/>
    <lineage>
        <taxon>Eukaryota</taxon>
        <taxon>Fungi</taxon>
        <taxon>Dikarya</taxon>
        <taxon>Basidiomycota</taxon>
        <taxon>Agaricomycotina</taxon>
        <taxon>Agaricomycetes</taxon>
        <taxon>Agaricomycetidae</taxon>
        <taxon>Agaricales</taxon>
        <taxon>Marasmiineae</taxon>
        <taxon>Physalacriaceae</taxon>
        <taxon>Cylindrobasidium</taxon>
    </lineage>
</organism>
<protein>
    <submittedName>
        <fullName evidence="2">Uncharacterized protein</fullName>
    </submittedName>
</protein>
<keyword evidence="1" id="KW-0472">Membrane</keyword>
<feature type="transmembrane region" description="Helical" evidence="1">
    <location>
        <begin position="110"/>
        <end position="130"/>
    </location>
</feature>
<dbReference type="EMBL" id="KN880432">
    <property type="protein sequence ID" value="KIY74072.1"/>
    <property type="molecule type" value="Genomic_DNA"/>
</dbReference>
<sequence>MGLSGRVNQYQDWFYVADLFPFAFSVISVALLLLLLIPLAVGMARSRRMSLAAMRIMQIGVYTVLSVFWLCSNAFSTNRWNGIPLDCNALVDTADEEADLTAEWCNALKALRVIVWILWAGFLGADFLAYKSPKEDYRSNIIQWDLYGEDGMSIRASVAPSMLSRSFTDPFR</sequence>
<feature type="transmembrane region" description="Helical" evidence="1">
    <location>
        <begin position="56"/>
        <end position="75"/>
    </location>
</feature>
<evidence type="ECO:0000313" key="2">
    <source>
        <dbReference type="EMBL" id="KIY74072.1"/>
    </source>
</evidence>
<name>A0A0D7BUG9_9AGAR</name>
<keyword evidence="1" id="KW-0812">Transmembrane</keyword>
<gene>
    <name evidence="2" type="ORF">CYLTODRAFT_406120</name>
</gene>
<dbReference type="OrthoDB" id="2793550at2759"/>
<keyword evidence="3" id="KW-1185">Reference proteome</keyword>